<organism evidence="8 9">
    <name type="scientific">Cricetulus griseus</name>
    <name type="common">Chinese hamster</name>
    <name type="synonym">Cricetulus barabensis griseus</name>
    <dbReference type="NCBI Taxonomy" id="10029"/>
    <lineage>
        <taxon>Eukaryota</taxon>
        <taxon>Metazoa</taxon>
        <taxon>Chordata</taxon>
        <taxon>Craniata</taxon>
        <taxon>Vertebrata</taxon>
        <taxon>Euteleostomi</taxon>
        <taxon>Mammalia</taxon>
        <taxon>Eutheria</taxon>
        <taxon>Euarchontoglires</taxon>
        <taxon>Glires</taxon>
        <taxon>Rodentia</taxon>
        <taxon>Myomorpha</taxon>
        <taxon>Muroidea</taxon>
        <taxon>Cricetidae</taxon>
        <taxon>Cricetinae</taxon>
        <taxon>Cricetulus</taxon>
    </lineage>
</organism>
<dbReference type="Proteomes" id="UP001108280">
    <property type="component" value="Chromosome 8"/>
</dbReference>
<evidence type="ECO:0000313" key="10">
    <source>
        <dbReference type="Proteomes" id="UP001108280"/>
    </source>
</evidence>
<dbReference type="GeneID" id="100761776"/>
<dbReference type="CDD" id="cd03593">
    <property type="entry name" value="CLECT_NK_receptors_like"/>
    <property type="match status" value="1"/>
</dbReference>
<reference evidence="11" key="3">
    <citation type="submission" date="2025-04" db="UniProtKB">
        <authorList>
            <consortium name="RefSeq"/>
        </authorList>
    </citation>
    <scope>IDENTIFICATION</scope>
    <source>
        <strain evidence="11">17A/GY</strain>
        <tissue evidence="11">Liver</tissue>
    </source>
</reference>
<dbReference type="Gene3D" id="3.10.100.10">
    <property type="entry name" value="Mannose-Binding Protein A, subunit A"/>
    <property type="match status" value="1"/>
</dbReference>
<feature type="domain" description="C-type lectin" evidence="7">
    <location>
        <begin position="82"/>
        <end position="184"/>
    </location>
</feature>
<evidence type="ECO:0000256" key="2">
    <source>
        <dbReference type="ARBA" id="ARBA00022692"/>
    </source>
</evidence>
<dbReference type="KEGG" id="cge:100761776"/>
<gene>
    <name evidence="8 11" type="primary">Klrg1</name>
</gene>
<dbReference type="AlphaFoldDB" id="A0A3L7H7R7"/>
<dbReference type="SUPFAM" id="SSF56436">
    <property type="entry name" value="C-type lectin-like"/>
    <property type="match status" value="1"/>
</dbReference>
<evidence type="ECO:0000259" key="7">
    <source>
        <dbReference type="PROSITE" id="PS50041"/>
    </source>
</evidence>
<keyword evidence="5 6" id="KW-0472">Membrane</keyword>
<dbReference type="OrthoDB" id="6133475at2759"/>
<keyword evidence="4 6" id="KW-1133">Transmembrane helix</keyword>
<reference evidence="10" key="1">
    <citation type="journal article" date="2018" name="Biotechnol. Bioeng.">
        <title>A reference genome of the Chinese hamster based on a hybrid assembly strategy.</title>
        <authorList>
            <person name="Rupp O."/>
            <person name="MacDonald M.L."/>
            <person name="Li S."/>
            <person name="Dhiman H."/>
            <person name="Polson S."/>
            <person name="Griep S."/>
            <person name="Heffner K."/>
            <person name="Hernandez I."/>
            <person name="Brinkrolf K."/>
            <person name="Jadhav V."/>
            <person name="Samoudi M."/>
            <person name="Hao H."/>
            <person name="Kingham B."/>
            <person name="Goesmann A."/>
            <person name="Betenbaugh M.J."/>
            <person name="Lewis N.E."/>
            <person name="Borth N."/>
            <person name="Lee K.H."/>
        </authorList>
    </citation>
    <scope>NUCLEOTIDE SEQUENCE [LARGE SCALE GENOMIC DNA]</scope>
    <source>
        <strain evidence="10">17A/GY</strain>
    </source>
</reference>
<dbReference type="CTD" id="10219"/>
<reference evidence="8" key="4">
    <citation type="submission" date="2025-05" db="UniProtKB">
        <authorList>
            <consortium name="Ensembl"/>
        </authorList>
    </citation>
    <scope>IDENTIFICATION</scope>
</reference>
<dbReference type="RefSeq" id="XP_027285161.1">
    <property type="nucleotide sequence ID" value="XM_027429360.2"/>
</dbReference>
<dbReference type="Proteomes" id="UP000694386">
    <property type="component" value="Unplaced"/>
</dbReference>
<dbReference type="GeneTree" id="ENSGT00940000156296"/>
<dbReference type="GO" id="GO:0016020">
    <property type="term" value="C:membrane"/>
    <property type="evidence" value="ECO:0007669"/>
    <property type="project" value="UniProtKB-SubCell"/>
</dbReference>
<dbReference type="PROSITE" id="PS50041">
    <property type="entry name" value="C_TYPE_LECTIN_2"/>
    <property type="match status" value="1"/>
</dbReference>
<reference evidence="10" key="2">
    <citation type="journal article" date="2020" name="Biotechnol. Bioeng.">
        <title>Chromosome-scale scaffolds for the Chinese hamster reference genome assembly to facilitate the study of the CHO epigenome.</title>
        <authorList>
            <person name="Hilliard W."/>
            <person name="MacDonald M."/>
            <person name="Lee K.H."/>
        </authorList>
    </citation>
    <scope>NUCLEOTIDE SEQUENCE [LARGE SCALE GENOMIC DNA]</scope>
    <source>
        <strain evidence="10">17A/GY</strain>
    </source>
</reference>
<evidence type="ECO:0000256" key="6">
    <source>
        <dbReference type="SAM" id="Phobius"/>
    </source>
</evidence>
<dbReference type="RefSeq" id="XP_003509276.1">
    <property type="nucleotide sequence ID" value="XM_003509228.3"/>
</dbReference>
<dbReference type="GO" id="GO:0030246">
    <property type="term" value="F:carbohydrate binding"/>
    <property type="evidence" value="ECO:0007669"/>
    <property type="project" value="UniProtKB-KW"/>
</dbReference>
<dbReference type="PANTHER" id="PTHR47648">
    <property type="entry name" value="KILLER CELL LECTIN-LIKE RECEPTOR SUBFAMILY G MEMBER 1"/>
    <property type="match status" value="1"/>
</dbReference>
<protein>
    <submittedName>
        <fullName evidence="11">Killer cell lectin-like receptor subfamily G member 1</fullName>
    </submittedName>
    <submittedName>
        <fullName evidence="8">Killer cell lectin-like receptor subfamily G, member 1</fullName>
    </submittedName>
</protein>
<evidence type="ECO:0000313" key="11">
    <source>
        <dbReference type="RefSeq" id="XP_027285161.1"/>
    </source>
</evidence>
<evidence type="ECO:0000313" key="8">
    <source>
        <dbReference type="Ensembl" id="ENSCGRP00001015718.1"/>
    </source>
</evidence>
<dbReference type="Pfam" id="PF00059">
    <property type="entry name" value="Lectin_C"/>
    <property type="match status" value="1"/>
</dbReference>
<dbReference type="PANTHER" id="PTHR47648:SF1">
    <property type="entry name" value="KILLER CELL LECTIN-LIKE RECEPTOR SUBFAMILY G MEMBER 1"/>
    <property type="match status" value="1"/>
</dbReference>
<dbReference type="InterPro" id="IPR033992">
    <property type="entry name" value="NKR-like_CTLD"/>
</dbReference>
<dbReference type="InterPro" id="IPR016187">
    <property type="entry name" value="CTDL_fold"/>
</dbReference>
<evidence type="ECO:0000256" key="1">
    <source>
        <dbReference type="ARBA" id="ARBA00004167"/>
    </source>
</evidence>
<dbReference type="InterPro" id="IPR016186">
    <property type="entry name" value="C-type_lectin-like/link_sf"/>
</dbReference>
<evidence type="ECO:0000313" key="9">
    <source>
        <dbReference type="Proteomes" id="UP000694386"/>
    </source>
</evidence>
<comment type="subcellular location">
    <subcellularLocation>
        <location evidence="1">Membrane</location>
        <topology evidence="1">Single-pass membrane protein</topology>
    </subcellularLocation>
</comment>
<dbReference type="Ensembl" id="ENSCGRT00001019961.1">
    <property type="protein sequence ID" value="ENSCGRP00001015718.1"/>
    <property type="gene ID" value="ENSCGRG00001016252.1"/>
</dbReference>
<accession>A0A3L7H7R7</accession>
<name>A0A3L7H7R7_CRIGR</name>
<keyword evidence="10" id="KW-1185">Reference proteome</keyword>
<proteinExistence type="predicted"/>
<feature type="transmembrane region" description="Helical" evidence="6">
    <location>
        <begin position="33"/>
        <end position="55"/>
    </location>
</feature>
<sequence length="188" mass="21303">MADSDIYCTLELPATPQVQEDSRSKLRALFRRLPLSCLVTVALGLLTVILVGLLMCQRIPCCGSKDSVCAHCPSCPNLWMRNGSHCYYFSTEKKDWNSSLEFCADKGSHLLMFLDDEEVIPFQKYLDNDFYWIGLRKTDGWRWEGGPILSLRIVSNSLIQTCGTIHKDGLQASSCEVPLRWICQKTTN</sequence>
<dbReference type="SMART" id="SM00034">
    <property type="entry name" value="CLECT"/>
    <property type="match status" value="1"/>
</dbReference>
<evidence type="ECO:0000256" key="4">
    <source>
        <dbReference type="ARBA" id="ARBA00022989"/>
    </source>
</evidence>
<dbReference type="OMA" id="SCPDFWM"/>
<keyword evidence="2 6" id="KW-0812">Transmembrane</keyword>
<dbReference type="InterPro" id="IPR001304">
    <property type="entry name" value="C-type_lectin-like"/>
</dbReference>
<evidence type="ECO:0000256" key="3">
    <source>
        <dbReference type="ARBA" id="ARBA00022734"/>
    </source>
</evidence>
<keyword evidence="3" id="KW-0430">Lectin</keyword>
<dbReference type="InterPro" id="IPR042190">
    <property type="entry name" value="KLRG1"/>
</dbReference>
<evidence type="ECO:0000256" key="5">
    <source>
        <dbReference type="ARBA" id="ARBA00023136"/>
    </source>
</evidence>